<comment type="subcellular location">
    <subcellularLocation>
        <location evidence="1">Secreted</location>
    </subcellularLocation>
</comment>
<dbReference type="Pfam" id="PF01060">
    <property type="entry name" value="TTR-52"/>
    <property type="match status" value="1"/>
</dbReference>
<dbReference type="InterPro" id="IPR038479">
    <property type="entry name" value="Transthyretin-like_sf"/>
</dbReference>
<comment type="caution">
    <text evidence="6">The sequence shown here is derived from an EMBL/GenBank/DDBJ whole genome shotgun (WGS) entry which is preliminary data.</text>
</comment>
<dbReference type="OrthoDB" id="5811720at2759"/>
<evidence type="ECO:0008006" key="8">
    <source>
        <dbReference type="Google" id="ProtNLM"/>
    </source>
</evidence>
<evidence type="ECO:0000256" key="4">
    <source>
        <dbReference type="ARBA" id="ARBA00022729"/>
    </source>
</evidence>
<sequence>MFNFYSIFLSIYLFLILNKIISTEQIESISTRSTRAEGILLCGKIPIKGAYVRLFKSNSDELTEVLSTAITNELGKFIISGNTANYQGTEANIDPFLKFYHKCDDQEGKKGYRRITLRYPREFVTLGRVPRRLYNLGTLNMQLQYPGEKRIEELKGI</sequence>
<proteinExistence type="inferred from homology"/>
<dbReference type="GO" id="GO:0009986">
    <property type="term" value="C:cell surface"/>
    <property type="evidence" value="ECO:0007669"/>
    <property type="project" value="InterPro"/>
</dbReference>
<dbReference type="EMBL" id="JABEBT010000011">
    <property type="protein sequence ID" value="KAF7638551.1"/>
    <property type="molecule type" value="Genomic_DNA"/>
</dbReference>
<accession>A0A8S9ZY05</accession>
<comment type="similarity">
    <text evidence="2">Belongs to the nematode transthyretin-like family.</text>
</comment>
<evidence type="ECO:0000256" key="5">
    <source>
        <dbReference type="SAM" id="SignalP"/>
    </source>
</evidence>
<evidence type="ECO:0000313" key="6">
    <source>
        <dbReference type="EMBL" id="KAF7638551.1"/>
    </source>
</evidence>
<feature type="chain" id="PRO_5035887543" description="Transthyretin-like family-containing protein" evidence="5">
    <location>
        <begin position="24"/>
        <end position="157"/>
    </location>
</feature>
<organism evidence="6 7">
    <name type="scientific">Meloidogyne graminicola</name>
    <dbReference type="NCBI Taxonomy" id="189291"/>
    <lineage>
        <taxon>Eukaryota</taxon>
        <taxon>Metazoa</taxon>
        <taxon>Ecdysozoa</taxon>
        <taxon>Nematoda</taxon>
        <taxon>Chromadorea</taxon>
        <taxon>Rhabditida</taxon>
        <taxon>Tylenchina</taxon>
        <taxon>Tylenchomorpha</taxon>
        <taxon>Tylenchoidea</taxon>
        <taxon>Meloidogynidae</taxon>
        <taxon>Meloidogyninae</taxon>
        <taxon>Meloidogyne</taxon>
    </lineage>
</organism>
<gene>
    <name evidence="6" type="ORF">Mgra_00001928</name>
</gene>
<keyword evidence="3" id="KW-0964">Secreted</keyword>
<protein>
    <recommendedName>
        <fullName evidence="8">Transthyretin-like family-containing protein</fullName>
    </recommendedName>
</protein>
<evidence type="ECO:0000256" key="2">
    <source>
        <dbReference type="ARBA" id="ARBA00010112"/>
    </source>
</evidence>
<feature type="signal peptide" evidence="5">
    <location>
        <begin position="1"/>
        <end position="23"/>
    </location>
</feature>
<evidence type="ECO:0000313" key="7">
    <source>
        <dbReference type="Proteomes" id="UP000605970"/>
    </source>
</evidence>
<dbReference type="PANTHER" id="PTHR21700">
    <property type="entry name" value="TRANSTHYRETIN-LIKE FAMILY PROTEIN-RELATED"/>
    <property type="match status" value="1"/>
</dbReference>
<dbReference type="GO" id="GO:0005576">
    <property type="term" value="C:extracellular region"/>
    <property type="evidence" value="ECO:0007669"/>
    <property type="project" value="UniProtKB-SubCell"/>
</dbReference>
<dbReference type="Proteomes" id="UP000605970">
    <property type="component" value="Unassembled WGS sequence"/>
</dbReference>
<dbReference type="PANTHER" id="PTHR21700:SF48">
    <property type="entry name" value="TRANSTHYRETIN-LIKE FAMILY PROTEIN"/>
    <property type="match status" value="1"/>
</dbReference>
<reference evidence="6" key="1">
    <citation type="journal article" date="2020" name="Ecol. Evol.">
        <title>Genome structure and content of the rice root-knot nematode (Meloidogyne graminicola).</title>
        <authorList>
            <person name="Phan N.T."/>
            <person name="Danchin E.G.J."/>
            <person name="Klopp C."/>
            <person name="Perfus-Barbeoch L."/>
            <person name="Kozlowski D.K."/>
            <person name="Koutsovoulos G.D."/>
            <person name="Lopez-Roques C."/>
            <person name="Bouchez O."/>
            <person name="Zahm M."/>
            <person name="Besnard G."/>
            <person name="Bellafiore S."/>
        </authorList>
    </citation>
    <scope>NUCLEOTIDE SEQUENCE</scope>
    <source>
        <strain evidence="6">VN-18</strain>
    </source>
</reference>
<dbReference type="Gene3D" id="2.60.40.3330">
    <property type="match status" value="1"/>
</dbReference>
<keyword evidence="7" id="KW-1185">Reference proteome</keyword>
<name>A0A8S9ZY05_9BILA</name>
<dbReference type="AlphaFoldDB" id="A0A8S9ZY05"/>
<evidence type="ECO:0000256" key="1">
    <source>
        <dbReference type="ARBA" id="ARBA00004613"/>
    </source>
</evidence>
<keyword evidence="4 5" id="KW-0732">Signal</keyword>
<evidence type="ECO:0000256" key="3">
    <source>
        <dbReference type="ARBA" id="ARBA00022525"/>
    </source>
</evidence>
<dbReference type="InterPro" id="IPR001534">
    <property type="entry name" value="Transthyretin-like"/>
</dbReference>